<proteinExistence type="inferred from homology"/>
<dbReference type="AlphaFoldDB" id="A0AA95G0U8"/>
<reference evidence="3" key="1">
    <citation type="submission" date="2023-04" db="EMBL/GenBank/DDBJ databases">
        <title>APH(3)-Id, a novel chromosomal aminoglycoside phosphotransferase, identified from an environmental isolate of Kluyvera intermedia DW18.</title>
        <authorList>
            <person name="Sha Y."/>
        </authorList>
    </citation>
    <scope>NUCLEOTIDE SEQUENCE</scope>
    <source>
        <strain evidence="3">DW18</strain>
    </source>
</reference>
<sequence length="175" mass="20124">MIFTYDPFGRRTEKRSVVTVSAPVDDRVTETQEVTTFVWEGFRLLAETRNGLPLVYVYEGAGSYTPLVRIYGTGDKQRVDYYRCSHNGMPQALTDEDGKLHWRQDAGTWGETRSEYADEEGSRWRKIWGGAPEENLRFAGQYLDRETGLHYNTFRYYAPDMGRFITPDPIGLAGD</sequence>
<comment type="similarity">
    <text evidence="1">Belongs to the RHS family.</text>
</comment>
<evidence type="ECO:0000313" key="3">
    <source>
        <dbReference type="EMBL" id="WGL57130.1"/>
    </source>
</evidence>
<dbReference type="RefSeq" id="WP_280557794.1">
    <property type="nucleotide sequence ID" value="NZ_CP123488.1"/>
</dbReference>
<name>A0AA95G0U8_KLUIN</name>
<dbReference type="EMBL" id="CP123488">
    <property type="protein sequence ID" value="WGL57130.1"/>
    <property type="molecule type" value="Genomic_DNA"/>
</dbReference>
<dbReference type="NCBIfam" id="TIGR03696">
    <property type="entry name" value="Rhs_assc_core"/>
    <property type="match status" value="1"/>
</dbReference>
<evidence type="ECO:0000313" key="4">
    <source>
        <dbReference type="Proteomes" id="UP001177527"/>
    </source>
</evidence>
<evidence type="ECO:0000259" key="2">
    <source>
        <dbReference type="Pfam" id="PF03527"/>
    </source>
</evidence>
<dbReference type="Proteomes" id="UP001177527">
    <property type="component" value="Chromosome"/>
</dbReference>
<evidence type="ECO:0000256" key="1">
    <source>
        <dbReference type="ARBA" id="ARBA00009455"/>
    </source>
</evidence>
<dbReference type="PANTHER" id="PTHR32305">
    <property type="match status" value="1"/>
</dbReference>
<dbReference type="InterPro" id="IPR001826">
    <property type="entry name" value="RHS"/>
</dbReference>
<gene>
    <name evidence="3" type="ORF">QBD33_04850</name>
</gene>
<feature type="domain" description="RHS protein conserved region" evidence="2">
    <location>
        <begin position="81"/>
        <end position="115"/>
    </location>
</feature>
<dbReference type="PANTHER" id="PTHR32305:SF15">
    <property type="entry name" value="PROTEIN RHSA-RELATED"/>
    <property type="match status" value="1"/>
</dbReference>
<accession>A0AA95G0U8</accession>
<dbReference type="InterPro" id="IPR050708">
    <property type="entry name" value="T6SS_VgrG/RHS"/>
</dbReference>
<protein>
    <submittedName>
        <fullName evidence="3">RHS repeat-associated core domain-containing protein</fullName>
    </submittedName>
</protein>
<dbReference type="Gene3D" id="2.180.10.10">
    <property type="entry name" value="RHS repeat-associated core"/>
    <property type="match status" value="1"/>
</dbReference>
<dbReference type="Pfam" id="PF03527">
    <property type="entry name" value="RHS"/>
    <property type="match status" value="1"/>
</dbReference>
<organism evidence="3 4">
    <name type="scientific">Kluyvera intermedia</name>
    <name type="common">Enterobacter intermedius</name>
    <dbReference type="NCBI Taxonomy" id="61648"/>
    <lineage>
        <taxon>Bacteria</taxon>
        <taxon>Pseudomonadati</taxon>
        <taxon>Pseudomonadota</taxon>
        <taxon>Gammaproteobacteria</taxon>
        <taxon>Enterobacterales</taxon>
        <taxon>Enterobacteriaceae</taxon>
        <taxon>Kluyvera</taxon>
    </lineage>
</organism>
<dbReference type="InterPro" id="IPR022385">
    <property type="entry name" value="Rhs_assc_core"/>
</dbReference>